<dbReference type="RefSeq" id="WP_230105395.1">
    <property type="nucleotide sequence ID" value="NZ_AP024845.1"/>
</dbReference>
<accession>A0ABN6YZG5</accession>
<dbReference type="PANTHER" id="PTHR46558">
    <property type="entry name" value="TRACRIPTIONAL REGULATORY PROTEIN-RELATED-RELATED"/>
    <property type="match status" value="1"/>
</dbReference>
<dbReference type="PANTHER" id="PTHR46558:SF11">
    <property type="entry name" value="HTH-TYPE TRANSCRIPTIONAL REGULATOR XRE"/>
    <property type="match status" value="1"/>
</dbReference>
<gene>
    <name evidence="3" type="ORF">Lac1_24560</name>
</gene>
<protein>
    <recommendedName>
        <fullName evidence="2">HTH cro/C1-type domain-containing protein</fullName>
    </recommendedName>
</protein>
<organism evidence="3 4">
    <name type="scientific">Claveliimonas bilis</name>
    <dbReference type="NCBI Taxonomy" id="3028070"/>
    <lineage>
        <taxon>Bacteria</taxon>
        <taxon>Bacillati</taxon>
        <taxon>Bacillota</taxon>
        <taxon>Clostridia</taxon>
        <taxon>Lachnospirales</taxon>
        <taxon>Lachnospiraceae</taxon>
        <taxon>Claveliimonas</taxon>
    </lineage>
</organism>
<dbReference type="InterPro" id="IPR001387">
    <property type="entry name" value="Cro/C1-type_HTH"/>
</dbReference>
<sequence>MTEPYKIGNRIRKFRTEHGLKQKEMAEKIGVDRTSLSSYENNKRVPDIFMLCRIADVFEISLDHLIGREAQ</sequence>
<dbReference type="SMART" id="SM00530">
    <property type="entry name" value="HTH_XRE"/>
    <property type="match status" value="1"/>
</dbReference>
<evidence type="ECO:0000313" key="4">
    <source>
        <dbReference type="Proteomes" id="UP001305815"/>
    </source>
</evidence>
<proteinExistence type="predicted"/>
<dbReference type="Pfam" id="PF01381">
    <property type="entry name" value="HTH_3"/>
    <property type="match status" value="1"/>
</dbReference>
<dbReference type="Proteomes" id="UP001305815">
    <property type="component" value="Chromosome"/>
</dbReference>
<evidence type="ECO:0000313" key="3">
    <source>
        <dbReference type="EMBL" id="BDZ78273.1"/>
    </source>
</evidence>
<reference evidence="4" key="1">
    <citation type="journal article" date="2023" name="Int. J. Syst. Evol. Microbiol.">
        <title>Claveliimonas bilis gen. nov., sp. nov., deoxycholic acid-producing bacteria isolated from human faeces, and reclassification of Sellimonas monacensis Zenner et al. 2021 as Claveliimonas monacensis comb. nov.</title>
        <authorList>
            <person name="Hisatomi A."/>
            <person name="Kastawa N.W.E.P.G."/>
            <person name="Song I."/>
            <person name="Ohkuma M."/>
            <person name="Fukiya S."/>
            <person name="Sakamoto M."/>
        </authorList>
    </citation>
    <scope>NUCLEOTIDE SEQUENCE [LARGE SCALE GENOMIC DNA]</scope>
    <source>
        <strain evidence="4">12BBH14</strain>
    </source>
</reference>
<evidence type="ECO:0000256" key="1">
    <source>
        <dbReference type="ARBA" id="ARBA00023125"/>
    </source>
</evidence>
<keyword evidence="4" id="KW-1185">Reference proteome</keyword>
<evidence type="ECO:0000259" key="2">
    <source>
        <dbReference type="PROSITE" id="PS50943"/>
    </source>
</evidence>
<dbReference type="PROSITE" id="PS50943">
    <property type="entry name" value="HTH_CROC1"/>
    <property type="match status" value="1"/>
</dbReference>
<dbReference type="EMBL" id="AP027742">
    <property type="protein sequence ID" value="BDZ78273.1"/>
    <property type="molecule type" value="Genomic_DNA"/>
</dbReference>
<keyword evidence="1" id="KW-0238">DNA-binding</keyword>
<dbReference type="CDD" id="cd00093">
    <property type="entry name" value="HTH_XRE"/>
    <property type="match status" value="1"/>
</dbReference>
<feature type="domain" description="HTH cro/C1-type" evidence="2">
    <location>
        <begin position="11"/>
        <end position="65"/>
    </location>
</feature>
<name>A0ABN6YZG5_9FIRM</name>